<sequence>MLLGSVSLAEKFVVNGLHHTEGLQQDFISDDDSKLGSILRNDEDKSNKTRPEEKGFIKPEILHNETIQSLKFFNNHEEADQNKFSIFRGHQKNFNATYSSNSNSHSNSGTSKDAPQKTTDKERASEIAQESKLISNEEIPVEKIALNRAIDALALLFSTLAEQRLGMRKDKQIRDEVLQKIPQQVKSDLLRRVIRGAIKKSISESKLISNEEIPVEKIALNRAIDRERENKRLEEAAHFRGAIKKSISANAGQEFNPKRKPASKLEPGYDLIRFPRSKSNPESLQGKTSSLEDLKNKIRGHEIRYKKLQKQNQRLEKVLMKLEENAKKTNV</sequence>
<accession>A0A7R9GH43</accession>
<dbReference type="AlphaFoldDB" id="A0A7R9GH43"/>
<proteinExistence type="predicted"/>
<feature type="region of interest" description="Disordered" evidence="1">
    <location>
        <begin position="273"/>
        <end position="293"/>
    </location>
</feature>
<name>A0A7R9GH43_9CRUS</name>
<evidence type="ECO:0000256" key="1">
    <source>
        <dbReference type="SAM" id="MobiDB-lite"/>
    </source>
</evidence>
<dbReference type="EMBL" id="CAJPEX010002496">
    <property type="protein sequence ID" value="CAG0921090.1"/>
    <property type="molecule type" value="Genomic_DNA"/>
</dbReference>
<feature type="compositionally biased region" description="Polar residues" evidence="1">
    <location>
        <begin position="277"/>
        <end position="289"/>
    </location>
</feature>
<dbReference type="Proteomes" id="UP000678499">
    <property type="component" value="Unassembled WGS sequence"/>
</dbReference>
<gene>
    <name evidence="2" type="ORF">NMOB1V02_LOCUS8594</name>
</gene>
<feature type="region of interest" description="Disordered" evidence="1">
    <location>
        <begin position="95"/>
        <end position="129"/>
    </location>
</feature>
<keyword evidence="3" id="KW-1185">Reference proteome</keyword>
<evidence type="ECO:0000313" key="3">
    <source>
        <dbReference type="Proteomes" id="UP000678499"/>
    </source>
</evidence>
<reference evidence="2" key="1">
    <citation type="submission" date="2020-11" db="EMBL/GenBank/DDBJ databases">
        <authorList>
            <person name="Tran Van P."/>
        </authorList>
    </citation>
    <scope>NUCLEOTIDE SEQUENCE</scope>
</reference>
<protein>
    <submittedName>
        <fullName evidence="2">Uncharacterized protein</fullName>
    </submittedName>
</protein>
<evidence type="ECO:0000313" key="2">
    <source>
        <dbReference type="EMBL" id="CAD7280938.1"/>
    </source>
</evidence>
<organism evidence="2">
    <name type="scientific">Notodromas monacha</name>
    <dbReference type="NCBI Taxonomy" id="399045"/>
    <lineage>
        <taxon>Eukaryota</taxon>
        <taxon>Metazoa</taxon>
        <taxon>Ecdysozoa</taxon>
        <taxon>Arthropoda</taxon>
        <taxon>Crustacea</taxon>
        <taxon>Oligostraca</taxon>
        <taxon>Ostracoda</taxon>
        <taxon>Podocopa</taxon>
        <taxon>Podocopida</taxon>
        <taxon>Cypridocopina</taxon>
        <taxon>Cypridoidea</taxon>
        <taxon>Cyprididae</taxon>
        <taxon>Notodromas</taxon>
    </lineage>
</organism>
<feature type="compositionally biased region" description="Low complexity" evidence="1">
    <location>
        <begin position="99"/>
        <end position="108"/>
    </location>
</feature>
<feature type="compositionally biased region" description="Basic and acidic residues" evidence="1">
    <location>
        <begin position="114"/>
        <end position="125"/>
    </location>
</feature>
<dbReference type="EMBL" id="OA884533">
    <property type="protein sequence ID" value="CAD7280938.1"/>
    <property type="molecule type" value="Genomic_DNA"/>
</dbReference>